<keyword evidence="2 4" id="KW-0805">Transcription regulation</keyword>
<dbReference type="SUPFAM" id="SSF50104">
    <property type="entry name" value="Translation proteins SH3-like domain"/>
    <property type="match status" value="1"/>
</dbReference>
<sequence>MSERSWYVIQCKARESFRATEHLQNQGFEVFHPFIQVEKIRQGKLTLMDEPLFPYYLFIHLSDVTDNWRPIRSTRGVLKLLTFGNQPLQVDEQLIDQLRQRVQPEPEHLLKAGDPLLIEEGPFKGLKAIFECHKGEERVILLLDLLQKQQRVELPLSVVRPA</sequence>
<evidence type="ECO:0000256" key="2">
    <source>
        <dbReference type="ARBA" id="ARBA00023015"/>
    </source>
</evidence>
<dbReference type="InterPro" id="IPR043425">
    <property type="entry name" value="NusG-like"/>
</dbReference>
<dbReference type="PANTHER" id="PTHR30265:SF7">
    <property type="entry name" value="TRANSCRIPTION ANTITERMINATION PROTEIN RFAH"/>
    <property type="match status" value="1"/>
</dbReference>
<dbReference type="InterPro" id="IPR008991">
    <property type="entry name" value="Translation_prot_SH3-like_sf"/>
</dbReference>
<gene>
    <name evidence="4" type="primary">rfaH</name>
    <name evidence="6" type="ORF">SAMN02745752_02299</name>
</gene>
<feature type="domain" description="NusG-like N-terminal" evidence="5">
    <location>
        <begin position="3"/>
        <end position="102"/>
    </location>
</feature>
<dbReference type="GO" id="GO:0003677">
    <property type="term" value="F:DNA binding"/>
    <property type="evidence" value="ECO:0007669"/>
    <property type="project" value="UniProtKB-UniRule"/>
</dbReference>
<evidence type="ECO:0000256" key="3">
    <source>
        <dbReference type="ARBA" id="ARBA00023163"/>
    </source>
</evidence>
<dbReference type="PANTHER" id="PTHR30265">
    <property type="entry name" value="RHO-INTERACTING TRANSCRIPTION TERMINATION FACTOR NUSG"/>
    <property type="match status" value="1"/>
</dbReference>
<organism evidence="6 7">
    <name type="scientific">Marinospirillum alkaliphilum DSM 21637</name>
    <dbReference type="NCBI Taxonomy" id="1122209"/>
    <lineage>
        <taxon>Bacteria</taxon>
        <taxon>Pseudomonadati</taxon>
        <taxon>Pseudomonadota</taxon>
        <taxon>Gammaproteobacteria</taxon>
        <taxon>Oceanospirillales</taxon>
        <taxon>Oceanospirillaceae</taxon>
        <taxon>Marinospirillum</taxon>
    </lineage>
</organism>
<dbReference type="SMART" id="SM00738">
    <property type="entry name" value="NGN"/>
    <property type="match status" value="1"/>
</dbReference>
<proteinExistence type="inferred from homology"/>
<dbReference type="InterPro" id="IPR006645">
    <property type="entry name" value="NGN-like_dom"/>
</dbReference>
<keyword evidence="7" id="KW-1185">Reference proteome</keyword>
<evidence type="ECO:0000256" key="1">
    <source>
        <dbReference type="ARBA" id="ARBA00022814"/>
    </source>
</evidence>
<dbReference type="CDD" id="cd09892">
    <property type="entry name" value="NGN_SP_RfaH"/>
    <property type="match status" value="1"/>
</dbReference>
<name>A0A1K1YMH9_9GAMM</name>
<keyword evidence="3 4" id="KW-0804">Transcription</keyword>
<keyword evidence="1 4" id="KW-0889">Transcription antitermination</keyword>
<reference evidence="6 7" key="1">
    <citation type="submission" date="2016-11" db="EMBL/GenBank/DDBJ databases">
        <authorList>
            <person name="Jaros S."/>
            <person name="Januszkiewicz K."/>
            <person name="Wedrychowicz H."/>
        </authorList>
    </citation>
    <scope>NUCLEOTIDE SEQUENCE [LARGE SCALE GENOMIC DNA]</scope>
    <source>
        <strain evidence="6 7">DSM 21637</strain>
    </source>
</reference>
<dbReference type="Gene3D" id="3.30.70.940">
    <property type="entry name" value="NusG, N-terminal domain"/>
    <property type="match status" value="1"/>
</dbReference>
<dbReference type="EMBL" id="FPJW01000008">
    <property type="protein sequence ID" value="SFX62556.1"/>
    <property type="molecule type" value="Genomic_DNA"/>
</dbReference>
<dbReference type="SUPFAM" id="SSF82679">
    <property type="entry name" value="N-utilization substance G protein NusG, N-terminal domain"/>
    <property type="match status" value="1"/>
</dbReference>
<accession>A0A1K1YMH9</accession>
<dbReference type="GO" id="GO:0006354">
    <property type="term" value="P:DNA-templated transcription elongation"/>
    <property type="evidence" value="ECO:0007669"/>
    <property type="project" value="InterPro"/>
</dbReference>
<evidence type="ECO:0000259" key="5">
    <source>
        <dbReference type="SMART" id="SM00738"/>
    </source>
</evidence>
<dbReference type="Pfam" id="PF02357">
    <property type="entry name" value="NusG"/>
    <property type="match status" value="1"/>
</dbReference>
<evidence type="ECO:0000313" key="7">
    <source>
        <dbReference type="Proteomes" id="UP000182350"/>
    </source>
</evidence>
<evidence type="ECO:0000313" key="6">
    <source>
        <dbReference type="EMBL" id="SFX62556.1"/>
    </source>
</evidence>
<evidence type="ECO:0000256" key="4">
    <source>
        <dbReference type="HAMAP-Rule" id="MF_00951"/>
    </source>
</evidence>
<dbReference type="GO" id="GO:0001073">
    <property type="term" value="F:transcription antitermination factor activity, DNA binding"/>
    <property type="evidence" value="ECO:0007669"/>
    <property type="project" value="UniProtKB-UniRule"/>
</dbReference>
<dbReference type="Proteomes" id="UP000182350">
    <property type="component" value="Unassembled WGS sequence"/>
</dbReference>
<dbReference type="HAMAP" id="MF_00951">
    <property type="entry name" value="RfaH"/>
    <property type="match status" value="1"/>
</dbReference>
<dbReference type="GO" id="GO:0005829">
    <property type="term" value="C:cytosol"/>
    <property type="evidence" value="ECO:0007669"/>
    <property type="project" value="TreeGrafter"/>
</dbReference>
<dbReference type="AlphaFoldDB" id="A0A1K1YMH9"/>
<keyword evidence="4" id="KW-0238">DNA-binding</keyword>
<comment type="subunit">
    <text evidence="4">Interacts with both the nontemplate DNA and the RNA polymerase (RNAP).</text>
</comment>
<protein>
    <recommendedName>
        <fullName evidence="4">Transcription antitermination protein RfaH</fullName>
    </recommendedName>
</protein>
<dbReference type="InterPro" id="IPR010215">
    <property type="entry name" value="Transcription_antiterm_RfaH"/>
</dbReference>
<dbReference type="STRING" id="1122209.SAMN02745752_02299"/>
<comment type="similarity">
    <text evidence="4">Belongs to the RfaH family.</text>
</comment>
<dbReference type="OrthoDB" id="9790639at2"/>
<dbReference type="InterPro" id="IPR036735">
    <property type="entry name" value="NGN_dom_sf"/>
</dbReference>
<comment type="function">
    <text evidence="4">Enhances distal genes transcription elongation in a specialized subset of operons that encode extracytoplasmic components.</text>
</comment>
<dbReference type="NCBIfam" id="NF006534">
    <property type="entry name" value="PRK09014.1"/>
    <property type="match status" value="1"/>
</dbReference>
<dbReference type="NCBIfam" id="TIGR01955">
    <property type="entry name" value="RfaH"/>
    <property type="match status" value="1"/>
</dbReference>
<dbReference type="RefSeq" id="WP_072326626.1">
    <property type="nucleotide sequence ID" value="NZ_FPJW01000008.1"/>
</dbReference>